<dbReference type="AlphaFoldDB" id="C5F046"/>
<keyword evidence="2" id="KW-1185">Reference proteome</keyword>
<dbReference type="Proteomes" id="UP000003953">
    <property type="component" value="Unassembled WGS sequence"/>
</dbReference>
<proteinExistence type="predicted"/>
<dbReference type="HOGENOM" id="CLU_2954221_0_0_7"/>
<evidence type="ECO:0000313" key="2">
    <source>
        <dbReference type="Proteomes" id="UP000003953"/>
    </source>
</evidence>
<evidence type="ECO:0000313" key="1">
    <source>
        <dbReference type="EMBL" id="EEQ63640.1"/>
    </source>
</evidence>
<protein>
    <submittedName>
        <fullName evidence="1">Uncharacterized protein</fullName>
    </submittedName>
</protein>
<accession>C5F046</accession>
<name>C5F046_9HELI</name>
<dbReference type="EMBL" id="DS990443">
    <property type="protein sequence ID" value="EEQ63640.1"/>
    <property type="molecule type" value="Genomic_DNA"/>
</dbReference>
<reference evidence="2" key="1">
    <citation type="journal article" date="2014" name="Genome Announc.">
        <title>Draft genome sequences of six enterohepatic helicobacter species isolated from humans and one from rhesus macaques.</title>
        <authorList>
            <person name="Shen Z."/>
            <person name="Sheh A."/>
            <person name="Young S.K."/>
            <person name="Abouelliel A."/>
            <person name="Ward D.V."/>
            <person name="Earl A.M."/>
            <person name="Fox J.G."/>
        </authorList>
    </citation>
    <scope>NUCLEOTIDE SEQUENCE [LARGE SCALE GENOMIC DNA]</scope>
    <source>
        <strain evidence="2">MIT 98-5489</strain>
    </source>
</reference>
<gene>
    <name evidence="1" type="ORF">HPMG_01097</name>
</gene>
<sequence>MVAPKATLLQSNKNAKGFCVLINSLFEKIIFMVFENVTKGGGRILFFCKIPKNYGGLEE</sequence>
<organism evidence="1 2">
    <name type="scientific">Helicobacter pullorum MIT 98-5489</name>
    <dbReference type="NCBI Taxonomy" id="537972"/>
    <lineage>
        <taxon>Bacteria</taxon>
        <taxon>Pseudomonadati</taxon>
        <taxon>Campylobacterota</taxon>
        <taxon>Epsilonproteobacteria</taxon>
        <taxon>Campylobacterales</taxon>
        <taxon>Helicobacteraceae</taxon>
        <taxon>Helicobacter</taxon>
    </lineage>
</organism>